<dbReference type="InterPro" id="IPR036945">
    <property type="entry name" value="DAGK_sf"/>
</dbReference>
<keyword evidence="18" id="KW-0460">Magnesium</keyword>
<dbReference type="PANTHER" id="PTHR34299">
    <property type="entry name" value="DIACYLGLYCEROL KINASE"/>
    <property type="match status" value="1"/>
</dbReference>
<keyword evidence="9 17" id="KW-0067">ATP-binding</keyword>
<proteinExistence type="inferred from homology"/>
<dbReference type="AlphaFoldDB" id="A0A1H3R429"/>
<keyword evidence="21" id="KW-1185">Reference proteome</keyword>
<keyword evidence="18" id="KW-0479">Metal-binding</keyword>
<dbReference type="Proteomes" id="UP000198625">
    <property type="component" value="Unassembled WGS sequence"/>
</dbReference>
<evidence type="ECO:0000256" key="9">
    <source>
        <dbReference type="ARBA" id="ARBA00022840"/>
    </source>
</evidence>
<dbReference type="GO" id="GO:0046872">
    <property type="term" value="F:metal ion binding"/>
    <property type="evidence" value="ECO:0007669"/>
    <property type="project" value="UniProtKB-KW"/>
</dbReference>
<dbReference type="STRING" id="415015.SAMN05660462_02192"/>
<dbReference type="RefSeq" id="WP_091731101.1">
    <property type="nucleotide sequence ID" value="NZ_FNQE01000024.1"/>
</dbReference>
<keyword evidence="3" id="KW-1003">Cell membrane</keyword>
<accession>A0A1H3R429</accession>
<evidence type="ECO:0000256" key="2">
    <source>
        <dbReference type="ARBA" id="ARBA00005967"/>
    </source>
</evidence>
<feature type="binding site" evidence="17">
    <location>
        <position position="72"/>
    </location>
    <ligand>
        <name>ATP</name>
        <dbReference type="ChEBI" id="CHEBI:30616"/>
    </ligand>
</feature>
<evidence type="ECO:0000313" key="20">
    <source>
        <dbReference type="EMBL" id="SDZ19988.1"/>
    </source>
</evidence>
<evidence type="ECO:0000256" key="6">
    <source>
        <dbReference type="ARBA" id="ARBA00022692"/>
    </source>
</evidence>
<sequence length="121" mass="13824">MKVRKLIHSFKYAISGIIYTLKTQRNMRIHCIVAVLILIISLLLKFNRFELLILCFSISLVIVTEMINTAIEKSIDIYTKEYHPLAETAKNVAAGAVLISAINAVIVAYLLFFDRITQYIF</sequence>
<dbReference type="GO" id="GO:0008654">
    <property type="term" value="P:phospholipid biosynthetic process"/>
    <property type="evidence" value="ECO:0007669"/>
    <property type="project" value="UniProtKB-KW"/>
</dbReference>
<evidence type="ECO:0000256" key="10">
    <source>
        <dbReference type="ARBA" id="ARBA00022989"/>
    </source>
</evidence>
<evidence type="ECO:0000256" key="12">
    <source>
        <dbReference type="ARBA" id="ARBA00023136"/>
    </source>
</evidence>
<feature type="binding site" evidence="17">
    <location>
        <position position="12"/>
    </location>
    <ligand>
        <name>ATP</name>
        <dbReference type="ChEBI" id="CHEBI:30616"/>
    </ligand>
</feature>
<evidence type="ECO:0000256" key="13">
    <source>
        <dbReference type="ARBA" id="ARBA00023209"/>
    </source>
</evidence>
<evidence type="ECO:0000256" key="17">
    <source>
        <dbReference type="PIRSR" id="PIRSR600829-3"/>
    </source>
</evidence>
<evidence type="ECO:0000256" key="5">
    <source>
        <dbReference type="ARBA" id="ARBA00022679"/>
    </source>
</evidence>
<evidence type="ECO:0000256" key="16">
    <source>
        <dbReference type="PIRSR" id="PIRSR600829-2"/>
    </source>
</evidence>
<name>A0A1H3R429_9FIRM</name>
<feature type="binding site" evidence="16">
    <location>
        <position position="65"/>
    </location>
    <ligand>
        <name>substrate</name>
    </ligand>
</feature>
<evidence type="ECO:0000313" key="21">
    <source>
        <dbReference type="Proteomes" id="UP000198625"/>
    </source>
</evidence>
<evidence type="ECO:0000256" key="14">
    <source>
        <dbReference type="ARBA" id="ARBA00023264"/>
    </source>
</evidence>
<keyword evidence="6 19" id="KW-0812">Transmembrane</keyword>
<keyword evidence="14" id="KW-1208">Phospholipid metabolism</keyword>
<comment type="cofactor">
    <cofactor evidence="18">
        <name>Mg(2+)</name>
        <dbReference type="ChEBI" id="CHEBI:18420"/>
    </cofactor>
    <text evidence="18">Mn(2+), Zn(2+), Cd(2+) and Co(2+) support activity to lesser extents.</text>
</comment>
<evidence type="ECO:0000256" key="8">
    <source>
        <dbReference type="ARBA" id="ARBA00022777"/>
    </source>
</evidence>
<keyword evidence="10 19" id="KW-1133">Transmembrane helix</keyword>
<keyword evidence="12 19" id="KW-0472">Membrane</keyword>
<feature type="transmembrane region" description="Helical" evidence="19">
    <location>
        <begin position="51"/>
        <end position="71"/>
    </location>
</feature>
<feature type="binding site" evidence="18">
    <location>
        <position position="72"/>
    </location>
    <ligand>
        <name>a divalent metal cation</name>
        <dbReference type="ChEBI" id="CHEBI:60240"/>
    </ligand>
</feature>
<keyword evidence="13" id="KW-0594">Phospholipid biosynthesis</keyword>
<feature type="binding site" evidence="17">
    <location>
        <begin position="81"/>
        <end position="83"/>
    </location>
    <ligand>
        <name>ATP</name>
        <dbReference type="ChEBI" id="CHEBI:30616"/>
    </ligand>
</feature>
<reference evidence="20 21" key="1">
    <citation type="submission" date="2016-10" db="EMBL/GenBank/DDBJ databases">
        <authorList>
            <person name="de Groot N.N."/>
        </authorList>
    </citation>
    <scope>NUCLEOTIDE SEQUENCE [LARGE SCALE GENOMIC DNA]</scope>
    <source>
        <strain evidence="20 21">DSM 21650</strain>
    </source>
</reference>
<dbReference type="CDD" id="cd14266">
    <property type="entry name" value="UDPK_IM_PAP2_like"/>
    <property type="match status" value="1"/>
</dbReference>
<keyword evidence="7 17" id="KW-0547">Nucleotide-binding</keyword>
<evidence type="ECO:0000256" key="3">
    <source>
        <dbReference type="ARBA" id="ARBA00022475"/>
    </source>
</evidence>
<keyword evidence="8 20" id="KW-0418">Kinase</keyword>
<protein>
    <submittedName>
        <fullName evidence="20">Diacylglycerol kinase</fullName>
    </submittedName>
</protein>
<dbReference type="InterPro" id="IPR000829">
    <property type="entry name" value="DAGK"/>
</dbReference>
<evidence type="ECO:0000256" key="19">
    <source>
        <dbReference type="SAM" id="Phobius"/>
    </source>
</evidence>
<organism evidence="20 21">
    <name type="scientific">Proteiniborus ethanoligenes</name>
    <dbReference type="NCBI Taxonomy" id="415015"/>
    <lineage>
        <taxon>Bacteria</taxon>
        <taxon>Bacillati</taxon>
        <taxon>Bacillota</taxon>
        <taxon>Clostridia</taxon>
        <taxon>Eubacteriales</taxon>
        <taxon>Proteiniborus</taxon>
    </lineage>
</organism>
<gene>
    <name evidence="20" type="ORF">SAMN05660462_02192</name>
</gene>
<evidence type="ECO:0000256" key="1">
    <source>
        <dbReference type="ARBA" id="ARBA00004651"/>
    </source>
</evidence>
<dbReference type="OrthoDB" id="9789934at2"/>
<keyword evidence="5" id="KW-0808">Transferase</keyword>
<evidence type="ECO:0000256" key="18">
    <source>
        <dbReference type="PIRSR" id="PIRSR600829-4"/>
    </source>
</evidence>
<evidence type="ECO:0000256" key="7">
    <source>
        <dbReference type="ARBA" id="ARBA00022741"/>
    </source>
</evidence>
<dbReference type="EMBL" id="FNQE01000024">
    <property type="protein sequence ID" value="SDZ19988.1"/>
    <property type="molecule type" value="Genomic_DNA"/>
</dbReference>
<evidence type="ECO:0000256" key="4">
    <source>
        <dbReference type="ARBA" id="ARBA00022516"/>
    </source>
</evidence>
<evidence type="ECO:0000256" key="15">
    <source>
        <dbReference type="PIRSR" id="PIRSR600829-1"/>
    </source>
</evidence>
<keyword evidence="4" id="KW-0444">Lipid biosynthesis</keyword>
<dbReference type="GO" id="GO:0005886">
    <property type="term" value="C:plasma membrane"/>
    <property type="evidence" value="ECO:0007669"/>
    <property type="project" value="UniProtKB-SubCell"/>
</dbReference>
<keyword evidence="11" id="KW-0443">Lipid metabolism</keyword>
<feature type="transmembrane region" description="Helical" evidence="19">
    <location>
        <begin position="27"/>
        <end position="44"/>
    </location>
</feature>
<evidence type="ECO:0000256" key="11">
    <source>
        <dbReference type="ARBA" id="ARBA00023098"/>
    </source>
</evidence>
<dbReference type="PANTHER" id="PTHR34299:SF1">
    <property type="entry name" value="DIACYLGLYCEROL KINASE"/>
    <property type="match status" value="1"/>
</dbReference>
<dbReference type="GO" id="GO:0016301">
    <property type="term" value="F:kinase activity"/>
    <property type="evidence" value="ECO:0007669"/>
    <property type="project" value="UniProtKB-KW"/>
</dbReference>
<feature type="transmembrane region" description="Helical" evidence="19">
    <location>
        <begin position="91"/>
        <end position="112"/>
    </location>
</feature>
<feature type="active site" description="Proton acceptor" evidence="15">
    <location>
        <position position="65"/>
    </location>
</feature>
<dbReference type="Gene3D" id="1.10.287.3610">
    <property type="match status" value="1"/>
</dbReference>
<dbReference type="Pfam" id="PF01219">
    <property type="entry name" value="DAGK_prokar"/>
    <property type="match status" value="1"/>
</dbReference>
<dbReference type="GO" id="GO:0005524">
    <property type="term" value="F:ATP binding"/>
    <property type="evidence" value="ECO:0007669"/>
    <property type="project" value="UniProtKB-KW"/>
</dbReference>
<comment type="subcellular location">
    <subcellularLocation>
        <location evidence="1">Cell membrane</location>
        <topology evidence="1">Multi-pass membrane protein</topology>
    </subcellularLocation>
</comment>
<comment type="similarity">
    <text evidence="2">Belongs to the bacterial diacylglycerol kinase family.</text>
</comment>